<dbReference type="PANTHER" id="PTHR21180:SF32">
    <property type="entry name" value="ENDONUCLEASE_EXONUCLEASE_PHOSPHATASE FAMILY DOMAIN-CONTAINING PROTEIN 1"/>
    <property type="match status" value="1"/>
</dbReference>
<keyword evidence="1" id="KW-1133">Transmembrane helix</keyword>
<protein>
    <recommendedName>
        <fullName evidence="2">Helix-hairpin-helix DNA-binding motif class 1 domain-containing protein</fullName>
    </recommendedName>
</protein>
<name>A0A223KTF1_9BACI</name>
<dbReference type="PROSITE" id="PS51257">
    <property type="entry name" value="PROKAR_LIPOPROTEIN"/>
    <property type="match status" value="1"/>
</dbReference>
<keyword evidence="1" id="KW-0472">Membrane</keyword>
<dbReference type="Pfam" id="PF10531">
    <property type="entry name" value="SLBB"/>
    <property type="match status" value="1"/>
</dbReference>
<dbReference type="PANTHER" id="PTHR21180">
    <property type="entry name" value="ENDONUCLEASE/EXONUCLEASE/PHOSPHATASE FAMILY DOMAIN-CONTAINING PROTEIN 1"/>
    <property type="match status" value="1"/>
</dbReference>
<dbReference type="Gene3D" id="3.10.560.10">
    <property type="entry name" value="Outer membrane lipoprotein wza domain like"/>
    <property type="match status" value="1"/>
</dbReference>
<evidence type="ECO:0000256" key="1">
    <source>
        <dbReference type="SAM" id="Phobius"/>
    </source>
</evidence>
<dbReference type="STRING" id="1314751.GCA_001591425_01747"/>
<dbReference type="EMBL" id="CP018866">
    <property type="protein sequence ID" value="AST92647.1"/>
    <property type="molecule type" value="Genomic_DNA"/>
</dbReference>
<dbReference type="InterPro" id="IPR051675">
    <property type="entry name" value="Endo/Exo/Phosphatase_dom_1"/>
</dbReference>
<accession>A0A223KTF1</accession>
<evidence type="ECO:0000313" key="4">
    <source>
        <dbReference type="Proteomes" id="UP000215224"/>
    </source>
</evidence>
<dbReference type="InterPro" id="IPR019554">
    <property type="entry name" value="Soluble_ligand-bd"/>
</dbReference>
<keyword evidence="4" id="KW-1185">Reference proteome</keyword>
<evidence type="ECO:0000313" key="3">
    <source>
        <dbReference type="EMBL" id="AST92647.1"/>
    </source>
</evidence>
<organism evidence="3 4">
    <name type="scientific">Sutcliffiella cohnii</name>
    <dbReference type="NCBI Taxonomy" id="33932"/>
    <lineage>
        <taxon>Bacteria</taxon>
        <taxon>Bacillati</taxon>
        <taxon>Bacillota</taxon>
        <taxon>Bacilli</taxon>
        <taxon>Bacillales</taxon>
        <taxon>Bacillaceae</taxon>
        <taxon>Sutcliffiella</taxon>
    </lineage>
</organism>
<reference evidence="3 4" key="1">
    <citation type="submission" date="2016-12" db="EMBL/GenBank/DDBJ databases">
        <title>The whole genome sequencing and assembly of Bacillus cohnii DSM 6307T strain.</title>
        <authorList>
            <person name="Lee Y.-J."/>
            <person name="Yi H."/>
            <person name="Bahn Y.-S."/>
            <person name="Kim J.F."/>
            <person name="Lee D.-W."/>
        </authorList>
    </citation>
    <scope>NUCLEOTIDE SEQUENCE [LARGE SCALE GENOMIC DNA]</scope>
    <source>
        <strain evidence="3 4">DSM 6307</strain>
    </source>
</reference>
<dbReference type="SMART" id="SM00278">
    <property type="entry name" value="HhH1"/>
    <property type="match status" value="2"/>
</dbReference>
<dbReference type="GO" id="GO:0003677">
    <property type="term" value="F:DNA binding"/>
    <property type="evidence" value="ECO:0007669"/>
    <property type="project" value="InterPro"/>
</dbReference>
<dbReference type="GO" id="GO:0015627">
    <property type="term" value="C:type II protein secretion system complex"/>
    <property type="evidence" value="ECO:0007669"/>
    <property type="project" value="TreeGrafter"/>
</dbReference>
<dbReference type="GO" id="GO:0006281">
    <property type="term" value="P:DNA repair"/>
    <property type="evidence" value="ECO:0007669"/>
    <property type="project" value="InterPro"/>
</dbReference>
<dbReference type="GO" id="GO:0015628">
    <property type="term" value="P:protein secretion by the type II secretion system"/>
    <property type="evidence" value="ECO:0007669"/>
    <property type="project" value="TreeGrafter"/>
</dbReference>
<feature type="transmembrane region" description="Helical" evidence="1">
    <location>
        <begin position="12"/>
        <end position="33"/>
    </location>
</feature>
<dbReference type="SUPFAM" id="SSF47781">
    <property type="entry name" value="RuvA domain 2-like"/>
    <property type="match status" value="1"/>
</dbReference>
<gene>
    <name evidence="3" type="ORF">BC6307_15775</name>
</gene>
<dbReference type="NCBIfam" id="TIGR00426">
    <property type="entry name" value="competence protein ComEA helix-hairpin-helix repeat region"/>
    <property type="match status" value="1"/>
</dbReference>
<dbReference type="InterPro" id="IPR004509">
    <property type="entry name" value="Competence_ComEA_HhH"/>
</dbReference>
<keyword evidence="1" id="KW-0812">Transmembrane</keyword>
<evidence type="ECO:0000259" key="2">
    <source>
        <dbReference type="SMART" id="SM00278"/>
    </source>
</evidence>
<proteinExistence type="predicted"/>
<dbReference type="KEGG" id="bcoh:BC6307_15775"/>
<dbReference type="Pfam" id="PF12836">
    <property type="entry name" value="HHH_3"/>
    <property type="match status" value="1"/>
</dbReference>
<dbReference type="RefSeq" id="WP_066414770.1">
    <property type="nucleotide sequence ID" value="NZ_CP018866.1"/>
</dbReference>
<feature type="domain" description="Helix-hairpin-helix DNA-binding motif class 1" evidence="2">
    <location>
        <begin position="160"/>
        <end position="179"/>
    </location>
</feature>
<dbReference type="Gene3D" id="1.10.150.310">
    <property type="entry name" value="Tex RuvX-like domain-like"/>
    <property type="match status" value="1"/>
</dbReference>
<feature type="domain" description="Helix-hairpin-helix DNA-binding motif class 1" evidence="2">
    <location>
        <begin position="190"/>
        <end position="209"/>
    </location>
</feature>
<sequence length="214" mass="23677">MKETFEVHKNKFLIGIGILIGCCLFYFLQPLFLSNEDDWIEIQDEVEDYEGEHVDPITEEKSEENNILVIVDVKGEVNIPGVYQLTTGERVMDAIMKAGGFTEEANSHHVNLAALVTDEMVIYVPKHGEEMMDVAVTTQPINSSSGESEGKININSASEEELTKLTGIGPSKAKAIVRYREEHGFFKSVDELVNVSGIGDKSLASIRDEIIVGN</sequence>
<dbReference type="InterPro" id="IPR010994">
    <property type="entry name" value="RuvA_2-like"/>
</dbReference>
<dbReference type="AlphaFoldDB" id="A0A223KTF1"/>
<dbReference type="Proteomes" id="UP000215224">
    <property type="component" value="Chromosome"/>
</dbReference>
<dbReference type="InterPro" id="IPR003583">
    <property type="entry name" value="Hlx-hairpin-Hlx_DNA-bd_motif"/>
</dbReference>